<dbReference type="InterPro" id="IPR001487">
    <property type="entry name" value="Bromodomain"/>
</dbReference>
<dbReference type="InterPro" id="IPR036427">
    <property type="entry name" value="Bromodomain-like_sf"/>
</dbReference>
<dbReference type="SMART" id="SM00297">
    <property type="entry name" value="BROMO"/>
    <property type="match status" value="1"/>
</dbReference>
<reference evidence="9 10" key="1">
    <citation type="submission" date="2016-08" db="EMBL/GenBank/DDBJ databases">
        <title>Genomes of anaerobic fungi encode conserved fungal cellulosomes for biomass hydrolysis.</title>
        <authorList>
            <consortium name="DOE Joint Genome Institute"/>
            <person name="Haitjema C.H."/>
            <person name="Gilmore S.P."/>
            <person name="Henske J.K."/>
            <person name="Solomon K.V."/>
            <person name="De Groot R."/>
            <person name="Kuo A."/>
            <person name="Mondo S.J."/>
            <person name="Salamov A.A."/>
            <person name="Labutti K."/>
            <person name="Zhao Z."/>
            <person name="Chiniquy J."/>
            <person name="Barry K."/>
            <person name="Brewer H.M."/>
            <person name="Purvine S.O."/>
            <person name="Wright A.T."/>
            <person name="Boxma B."/>
            <person name="Van Alen T."/>
            <person name="Hackstein J.H."/>
            <person name="Baker S.E."/>
            <person name="Grigoriev I.V."/>
            <person name="O'Malley M.A."/>
        </authorList>
    </citation>
    <scope>NUCLEOTIDE SEQUENCE [LARGE SCALE GENOMIC DNA]</scope>
    <source>
        <strain evidence="10">finn</strain>
    </source>
</reference>
<evidence type="ECO:0000256" key="3">
    <source>
        <dbReference type="ARBA" id="ARBA00023117"/>
    </source>
</evidence>
<feature type="compositionally biased region" description="Acidic residues" evidence="7">
    <location>
        <begin position="104"/>
        <end position="116"/>
    </location>
</feature>
<name>A0A1Y1UW61_9FUNG</name>
<evidence type="ECO:0000256" key="1">
    <source>
        <dbReference type="ARBA" id="ARBA00004123"/>
    </source>
</evidence>
<feature type="compositionally biased region" description="Low complexity" evidence="7">
    <location>
        <begin position="501"/>
        <end position="511"/>
    </location>
</feature>
<dbReference type="PANTHER" id="PTHR47343:SF1">
    <property type="entry name" value="TRANSCRIPTIONAL ACTIVATOR SPT7"/>
    <property type="match status" value="1"/>
</dbReference>
<dbReference type="Gene3D" id="1.10.20.10">
    <property type="entry name" value="Histone, subunit A"/>
    <property type="match status" value="1"/>
</dbReference>
<feature type="region of interest" description="Disordered" evidence="7">
    <location>
        <begin position="349"/>
        <end position="374"/>
    </location>
</feature>
<feature type="region of interest" description="Disordered" evidence="7">
    <location>
        <begin position="483"/>
        <end position="525"/>
    </location>
</feature>
<feature type="region of interest" description="Disordered" evidence="7">
    <location>
        <begin position="869"/>
        <end position="1000"/>
    </location>
</feature>
<dbReference type="Gene3D" id="1.20.920.10">
    <property type="entry name" value="Bromodomain-like"/>
    <property type="match status" value="1"/>
</dbReference>
<dbReference type="Pfam" id="PF07524">
    <property type="entry name" value="Bromo_TP"/>
    <property type="match status" value="1"/>
</dbReference>
<keyword evidence="3 6" id="KW-0103">Bromodomain</keyword>
<dbReference type="OrthoDB" id="21449at2759"/>
<evidence type="ECO:0000313" key="10">
    <source>
        <dbReference type="Proteomes" id="UP000193719"/>
    </source>
</evidence>
<evidence type="ECO:0000256" key="6">
    <source>
        <dbReference type="PROSITE-ProRule" id="PRU00035"/>
    </source>
</evidence>
<dbReference type="SUPFAM" id="SSF47370">
    <property type="entry name" value="Bromodomain"/>
    <property type="match status" value="1"/>
</dbReference>
<sequence>MITSYELVKSLEKRKIWQEYMTKNECKILKEALKSNDTFNNFMNQKASDPINSNYLAMLHTQQMISEQLLFELYRDIPKCPIDKEPNPTIKAMKSLFKPILDDDDDNYDFDEEETKEEEKEIENKIDEEEDKENERDLILDDMYYPIDYDEEAEIEYNKKKLDKEVQEEDVEEDEDEEKPKIQMPIRNYLDLPNAKFLSAYIDSHMSSKDSYALKSLIADLKPMSKSKWYNEDRINQDVLYDHCERILNELKNYVEHSGPFLNKVNKRDAPNYYEIIKKPMDLSLMSRKLKGLQYNSKEEFSNDLELIWSNCLAYNTDPKSPFRMHAMKMRVKANSLMKSVPDVTIKIKGDSDSEDDASHLNIKENVQTSQSKTDPMVVDKISNIDSDDKTKQKKTIPNEEKELFEKGEDIKTVKWKEDSLNLRATSYVEMENEFKKPFNERKPIIRDPLEMQKYYIEEKEHIERIKNYFKSNNSIANSTIDLPSLSQNNLNDTNTDDKNNLNNIPSSSDNNNKKNKNHNKTSKSFYPEYSHFSSSIPEIPQIPYDIGTKIIPSNEFDRESIEIPTLFEYDEIRQEKNDNSLASIMCNNIIELRTIQALFYKIQAKQIGNEVPPTSVIPNLFEESERKFIPESLPPLTMNERTGRILLKKYISEIFAHTGFDMTQKEALEIAIDVLIQYIHNIGHSLKLYIDQFSKDTDFLTILEKVLEINQCNPKSLYYHMKTGIQKFSVKLVDLRKKLDYTYKDLCSQRNQSMYDEDGFMDDDDAFISGNFGEDIGIDFFGFKQMGIDISNIPTELWRKKADHPIRSRIRQARRYNYGFSQPSQPSVTTYQAAPKFKPIVDVNTQVIGLLKPYYEKKIIENDMVEDENKPSRLRSKIMRNKAALKKKRDEEDNRRHKEKEQIKKELKITENKEEKGKNKNESHESIVKKEVKIPSGTTTVNSIPKPETPLSTTDKISEKINPETPSSTDKNEQNDNKRKRYENIETDSTPKKIKIEPK</sequence>
<dbReference type="InterPro" id="IPR018359">
    <property type="entry name" value="Bromodomain_CS"/>
</dbReference>
<dbReference type="STRING" id="1754191.A0A1Y1UW61"/>
<dbReference type="AlphaFoldDB" id="A0A1Y1UW61"/>
<reference evidence="9 10" key="2">
    <citation type="submission" date="2016-08" db="EMBL/GenBank/DDBJ databases">
        <title>Pervasive Adenine N6-methylation of Active Genes in Fungi.</title>
        <authorList>
            <consortium name="DOE Joint Genome Institute"/>
            <person name="Mondo S.J."/>
            <person name="Dannebaum R.O."/>
            <person name="Kuo R.C."/>
            <person name="Labutti K."/>
            <person name="Haridas S."/>
            <person name="Kuo A."/>
            <person name="Salamov A."/>
            <person name="Ahrendt S.R."/>
            <person name="Lipzen A."/>
            <person name="Sullivan W."/>
            <person name="Andreopoulos W.B."/>
            <person name="Clum A."/>
            <person name="Lindquist E."/>
            <person name="Daum C."/>
            <person name="Ramamoorthy G.K."/>
            <person name="Gryganskyi A."/>
            <person name="Culley D."/>
            <person name="Magnuson J.K."/>
            <person name="James T.Y."/>
            <person name="O'Malley M.A."/>
            <person name="Stajich J.E."/>
            <person name="Spatafora J.W."/>
            <person name="Visel A."/>
            <person name="Grigoriev I.V."/>
        </authorList>
    </citation>
    <scope>NUCLEOTIDE SEQUENCE [LARGE SCALE GENOMIC DNA]</scope>
    <source>
        <strain evidence="10">finn</strain>
    </source>
</reference>
<keyword evidence="2" id="KW-0805">Transcription regulation</keyword>
<dbReference type="PROSITE" id="PS50014">
    <property type="entry name" value="BROMODOMAIN_2"/>
    <property type="match status" value="1"/>
</dbReference>
<dbReference type="GO" id="GO:0005198">
    <property type="term" value="F:structural molecule activity"/>
    <property type="evidence" value="ECO:0007669"/>
    <property type="project" value="TreeGrafter"/>
</dbReference>
<accession>A0A1Y1UW61</accession>
<feature type="compositionally biased region" description="Basic and acidic residues" evidence="7">
    <location>
        <begin position="349"/>
        <end position="363"/>
    </location>
</feature>
<dbReference type="InterPro" id="IPR006565">
    <property type="entry name" value="BTP"/>
</dbReference>
<dbReference type="GO" id="GO:0005634">
    <property type="term" value="C:nucleus"/>
    <property type="evidence" value="ECO:0007669"/>
    <property type="project" value="UniProtKB-SubCell"/>
</dbReference>
<dbReference type="Pfam" id="PF00439">
    <property type="entry name" value="Bromodomain"/>
    <property type="match status" value="1"/>
</dbReference>
<keyword evidence="4" id="KW-0804">Transcription</keyword>
<dbReference type="GO" id="GO:0046982">
    <property type="term" value="F:protein heterodimerization activity"/>
    <property type="evidence" value="ECO:0007669"/>
    <property type="project" value="InterPro"/>
</dbReference>
<proteinExistence type="predicted"/>
<feature type="compositionally biased region" description="Basic and acidic residues" evidence="7">
    <location>
        <begin position="889"/>
        <end position="934"/>
    </location>
</feature>
<dbReference type="PANTHER" id="PTHR47343">
    <property type="entry name" value="TRANSCRIPTIONAL ACTIVATOR SPT7"/>
    <property type="match status" value="1"/>
</dbReference>
<feature type="compositionally biased region" description="Polar residues" evidence="7">
    <location>
        <begin position="365"/>
        <end position="374"/>
    </location>
</feature>
<evidence type="ECO:0000256" key="4">
    <source>
        <dbReference type="ARBA" id="ARBA00023163"/>
    </source>
</evidence>
<dbReference type="Proteomes" id="UP000193719">
    <property type="component" value="Unassembled WGS sequence"/>
</dbReference>
<evidence type="ECO:0000313" key="9">
    <source>
        <dbReference type="EMBL" id="ORX41466.1"/>
    </source>
</evidence>
<feature type="compositionally biased region" description="Basic residues" evidence="7">
    <location>
        <begin position="873"/>
        <end position="888"/>
    </location>
</feature>
<keyword evidence="10" id="KW-1185">Reference proteome</keyword>
<comment type="caution">
    <text evidence="9">The sequence shown here is derived from an EMBL/GenBank/DDBJ whole genome shotgun (WGS) entry which is preliminary data.</text>
</comment>
<dbReference type="GO" id="GO:0000124">
    <property type="term" value="C:SAGA complex"/>
    <property type="evidence" value="ECO:0007669"/>
    <property type="project" value="InterPro"/>
</dbReference>
<feature type="region of interest" description="Disordered" evidence="7">
    <location>
        <begin position="104"/>
        <end position="133"/>
    </location>
</feature>
<dbReference type="GO" id="GO:0046695">
    <property type="term" value="C:SLIK (SAGA-like) complex"/>
    <property type="evidence" value="ECO:0007669"/>
    <property type="project" value="InterPro"/>
</dbReference>
<feature type="domain" description="Bromo" evidence="8">
    <location>
        <begin position="253"/>
        <end position="323"/>
    </location>
</feature>
<dbReference type="GO" id="GO:0006357">
    <property type="term" value="P:regulation of transcription by RNA polymerase II"/>
    <property type="evidence" value="ECO:0007669"/>
    <property type="project" value="TreeGrafter"/>
</dbReference>
<protein>
    <recommendedName>
        <fullName evidence="8">Bromo domain-containing protein</fullName>
    </recommendedName>
</protein>
<dbReference type="EMBL" id="MCFH01000088">
    <property type="protein sequence ID" value="ORX41466.1"/>
    <property type="molecule type" value="Genomic_DNA"/>
</dbReference>
<dbReference type="PRINTS" id="PR00503">
    <property type="entry name" value="BROMODOMAIN"/>
</dbReference>
<dbReference type="InterPro" id="IPR009072">
    <property type="entry name" value="Histone-fold"/>
</dbReference>
<evidence type="ECO:0000256" key="2">
    <source>
        <dbReference type="ARBA" id="ARBA00023015"/>
    </source>
</evidence>
<dbReference type="InterPro" id="IPR037782">
    <property type="entry name" value="Spt7"/>
</dbReference>
<dbReference type="GO" id="GO:0006325">
    <property type="term" value="P:chromatin organization"/>
    <property type="evidence" value="ECO:0007669"/>
    <property type="project" value="UniProtKB-ARBA"/>
</dbReference>
<keyword evidence="5" id="KW-0539">Nucleus</keyword>
<dbReference type="PROSITE" id="PS00633">
    <property type="entry name" value="BROMODOMAIN_1"/>
    <property type="match status" value="1"/>
</dbReference>
<evidence type="ECO:0000256" key="5">
    <source>
        <dbReference type="ARBA" id="ARBA00023242"/>
    </source>
</evidence>
<organism evidence="9 10">
    <name type="scientific">Piromyces finnis</name>
    <dbReference type="NCBI Taxonomy" id="1754191"/>
    <lineage>
        <taxon>Eukaryota</taxon>
        <taxon>Fungi</taxon>
        <taxon>Fungi incertae sedis</taxon>
        <taxon>Chytridiomycota</taxon>
        <taxon>Chytridiomycota incertae sedis</taxon>
        <taxon>Neocallimastigomycetes</taxon>
        <taxon>Neocallimastigales</taxon>
        <taxon>Neocallimastigaceae</taxon>
        <taxon>Piromyces</taxon>
    </lineage>
</organism>
<evidence type="ECO:0000259" key="8">
    <source>
        <dbReference type="PROSITE" id="PS50014"/>
    </source>
</evidence>
<comment type="subcellular location">
    <subcellularLocation>
        <location evidence="1">Nucleus</location>
    </subcellularLocation>
</comment>
<feature type="compositionally biased region" description="Basic and acidic residues" evidence="7">
    <location>
        <begin position="990"/>
        <end position="1000"/>
    </location>
</feature>
<evidence type="ECO:0000256" key="7">
    <source>
        <dbReference type="SAM" id="MobiDB-lite"/>
    </source>
</evidence>
<gene>
    <name evidence="9" type="ORF">BCR36DRAFT_339426</name>
</gene>